<evidence type="ECO:0000256" key="2">
    <source>
        <dbReference type="SAM" id="SignalP"/>
    </source>
</evidence>
<evidence type="ECO:0000313" key="4">
    <source>
        <dbReference type="Proteomes" id="UP000292402"/>
    </source>
</evidence>
<feature type="compositionally biased region" description="Low complexity" evidence="1">
    <location>
        <begin position="182"/>
        <end position="201"/>
    </location>
</feature>
<comment type="caution">
    <text evidence="3">The sequence shown here is derived from an EMBL/GenBank/DDBJ whole genome shotgun (WGS) entry which is preliminary data.</text>
</comment>
<organism evidence="3 4">
    <name type="scientific">Alternaria tenuissima</name>
    <dbReference type="NCBI Taxonomy" id="119927"/>
    <lineage>
        <taxon>Eukaryota</taxon>
        <taxon>Fungi</taxon>
        <taxon>Dikarya</taxon>
        <taxon>Ascomycota</taxon>
        <taxon>Pezizomycotina</taxon>
        <taxon>Dothideomycetes</taxon>
        <taxon>Pleosporomycetidae</taxon>
        <taxon>Pleosporales</taxon>
        <taxon>Pleosporineae</taxon>
        <taxon>Pleosporaceae</taxon>
        <taxon>Alternaria</taxon>
        <taxon>Alternaria sect. Alternaria</taxon>
        <taxon>Alternaria alternata complex</taxon>
    </lineage>
</organism>
<gene>
    <name evidence="3" type="ORF">AA0114_g2777</name>
</gene>
<dbReference type="AlphaFoldDB" id="A0A4Q4MQR9"/>
<name>A0A4Q4MQR9_9PLEO</name>
<evidence type="ECO:0000313" key="3">
    <source>
        <dbReference type="EMBL" id="RYN56437.1"/>
    </source>
</evidence>
<evidence type="ECO:0000256" key="1">
    <source>
        <dbReference type="SAM" id="MobiDB-lite"/>
    </source>
</evidence>
<dbReference type="EMBL" id="PDXA01000007">
    <property type="protein sequence ID" value="RYN56437.1"/>
    <property type="molecule type" value="Genomic_DNA"/>
</dbReference>
<feature type="signal peptide" evidence="2">
    <location>
        <begin position="1"/>
        <end position="24"/>
    </location>
</feature>
<feature type="chain" id="PRO_5020509862" evidence="2">
    <location>
        <begin position="25"/>
        <end position="238"/>
    </location>
</feature>
<proteinExistence type="predicted"/>
<feature type="region of interest" description="Disordered" evidence="1">
    <location>
        <begin position="145"/>
        <end position="207"/>
    </location>
</feature>
<feature type="compositionally biased region" description="Polar residues" evidence="1">
    <location>
        <begin position="145"/>
        <end position="181"/>
    </location>
</feature>
<sequence length="238" mass="25030">MTQPHTPPLLPFIIFALLLARASATHNSCYTGDGAEDTGPQPCPGSNMCCYLNRTDGYADDVCIQGACYSNYWTGQYFVIGCTSQNWDKEGSGCSPLWDVCGRQSGYTHVTRCNDGSFCCGESNAACCNSYSGIYLNEDGTGILQSSESGSLPDTTTSSTDVPYSSPIPTSLQTRVLTSTGTSTANPPSQTATATSAPSADQSEEGLSTEAKIGIGVGVPAVVLAALTLWRQCRPKRP</sequence>
<accession>A0A4Q4MQR9</accession>
<reference evidence="4" key="1">
    <citation type="journal article" date="2019" name="bioRxiv">
        <title>Genomics, evolutionary history and diagnostics of the Alternaria alternata species group including apple and Asian pear pathotypes.</title>
        <authorList>
            <person name="Armitage A.D."/>
            <person name="Cockerton H.M."/>
            <person name="Sreenivasaprasad S."/>
            <person name="Woodhall J.W."/>
            <person name="Lane C.R."/>
            <person name="Harrison R.J."/>
            <person name="Clarkson J.P."/>
        </authorList>
    </citation>
    <scope>NUCLEOTIDE SEQUENCE [LARGE SCALE GENOMIC DNA]</scope>
    <source>
        <strain evidence="4">FERA 1082</strain>
    </source>
</reference>
<protein>
    <submittedName>
        <fullName evidence="3">Uncharacterized protein</fullName>
    </submittedName>
</protein>
<dbReference type="Proteomes" id="UP000292402">
    <property type="component" value="Unassembled WGS sequence"/>
</dbReference>
<keyword evidence="2" id="KW-0732">Signal</keyword>